<keyword evidence="5" id="KW-1185">Reference proteome</keyword>
<dbReference type="PROSITE" id="PS50005">
    <property type="entry name" value="TPR"/>
    <property type="match status" value="2"/>
</dbReference>
<evidence type="ECO:0000313" key="4">
    <source>
        <dbReference type="EMBL" id="PTW61708.1"/>
    </source>
</evidence>
<accession>A0A2T5VD73</accession>
<dbReference type="Gene3D" id="1.25.40.10">
    <property type="entry name" value="Tetratricopeptide repeat domain"/>
    <property type="match status" value="2"/>
</dbReference>
<feature type="repeat" description="TPR" evidence="3">
    <location>
        <begin position="516"/>
        <end position="549"/>
    </location>
</feature>
<dbReference type="PANTHER" id="PTHR12558">
    <property type="entry name" value="CELL DIVISION CYCLE 16,23,27"/>
    <property type="match status" value="1"/>
</dbReference>
<reference evidence="4 5" key="1">
    <citation type="submission" date="2018-04" db="EMBL/GenBank/DDBJ databases">
        <title>Genomic Encyclopedia of Archaeal and Bacterial Type Strains, Phase II (KMG-II): from individual species to whole genera.</title>
        <authorList>
            <person name="Goeker M."/>
        </authorList>
    </citation>
    <scope>NUCLEOTIDE SEQUENCE [LARGE SCALE GENOMIC DNA]</scope>
    <source>
        <strain evidence="4 5">DSM 23382</strain>
    </source>
</reference>
<name>A0A2T5VD73_9HYPH</name>
<organism evidence="4 5">
    <name type="scientific">Breoghania corrubedonensis</name>
    <dbReference type="NCBI Taxonomy" id="665038"/>
    <lineage>
        <taxon>Bacteria</taxon>
        <taxon>Pseudomonadati</taxon>
        <taxon>Pseudomonadota</taxon>
        <taxon>Alphaproteobacteria</taxon>
        <taxon>Hyphomicrobiales</taxon>
        <taxon>Stappiaceae</taxon>
        <taxon>Breoghania</taxon>
    </lineage>
</organism>
<evidence type="ECO:0000313" key="5">
    <source>
        <dbReference type="Proteomes" id="UP000244081"/>
    </source>
</evidence>
<protein>
    <submittedName>
        <fullName evidence="4">Tetratricopeptide repeat protein</fullName>
    </submittedName>
</protein>
<dbReference type="InterPro" id="IPR011990">
    <property type="entry name" value="TPR-like_helical_dom_sf"/>
</dbReference>
<dbReference type="InterPro" id="IPR013105">
    <property type="entry name" value="TPR_2"/>
</dbReference>
<feature type="repeat" description="TPR" evidence="3">
    <location>
        <begin position="447"/>
        <end position="480"/>
    </location>
</feature>
<comment type="caution">
    <text evidence="4">The sequence shown here is derived from an EMBL/GenBank/DDBJ whole genome shotgun (WGS) entry which is preliminary data.</text>
</comment>
<gene>
    <name evidence="4" type="ORF">C8N35_102424</name>
</gene>
<dbReference type="AlphaFoldDB" id="A0A2T5VD73"/>
<dbReference type="Proteomes" id="UP000244081">
    <property type="component" value="Unassembled WGS sequence"/>
</dbReference>
<dbReference type="InterPro" id="IPR019734">
    <property type="entry name" value="TPR_rpt"/>
</dbReference>
<evidence type="ECO:0000256" key="1">
    <source>
        <dbReference type="ARBA" id="ARBA00022737"/>
    </source>
</evidence>
<dbReference type="SMART" id="SM00028">
    <property type="entry name" value="TPR"/>
    <property type="match status" value="5"/>
</dbReference>
<dbReference type="Pfam" id="PF13432">
    <property type="entry name" value="TPR_16"/>
    <property type="match status" value="3"/>
</dbReference>
<keyword evidence="2 3" id="KW-0802">TPR repeat</keyword>
<dbReference type="PROSITE" id="PS50293">
    <property type="entry name" value="TPR_REGION"/>
    <property type="match status" value="1"/>
</dbReference>
<dbReference type="OrthoDB" id="9766710at2"/>
<dbReference type="Pfam" id="PF07719">
    <property type="entry name" value="TPR_2"/>
    <property type="match status" value="1"/>
</dbReference>
<evidence type="ECO:0000256" key="3">
    <source>
        <dbReference type="PROSITE-ProRule" id="PRU00339"/>
    </source>
</evidence>
<sequence>MVSKHPIRPAILRRNTARRNICVSGATTQSGSWTRTALRFTRILALAGLPLLAVPGLASAELKAGETSTDYPQTLSGNYLAALVAHGNHDISGASDFFARALAKDPDNQFLLGRSFTLKLANGDTEEALKLADRVVAVDRDNLLGRLTLGISALKERSYAGARKNFSQAGGGPLAQLSDKLLSAWALAGAGKTDEALKVLDGLEGPDWFDTFRTYHAGLILDLANRRDEAAAKFAAAYKDDDSSVRIVEAQARALARAGKKDEALAVLDAFDKSAEGNPVLATTRTLIEEGRTPPPLATSAQAGAAEVLYGIGAALGRDGGDEFPAAYLQLALYLDPKATLAMIPLAQLFQQIGDHARAIAALERVPEDSPLRKGVEIDIALNYNALDKVDEARAHLMKLIDADPSDLDAVVALGNVLRGHKLFADAAKVYTLGIDTLGKDPGKAYWTLFYFRGITLERTERWPEAEADFQKALELYPDQPMVLNYLGYSWIDKGMHLDKALDMIKKAVELRPSDGYIVDSLGWAYFRLGRYDDAVKELERAVELRPEDSTINDHLGDAYWKVGRKLEATFQWNHARDLDPDAEALATIQRKLKLGLEKSGIDDKDAPKRTANEK</sequence>
<dbReference type="Pfam" id="PF13414">
    <property type="entry name" value="TPR_11"/>
    <property type="match status" value="1"/>
</dbReference>
<dbReference type="EMBL" id="QAYG01000002">
    <property type="protein sequence ID" value="PTW61708.1"/>
    <property type="molecule type" value="Genomic_DNA"/>
</dbReference>
<dbReference type="PANTHER" id="PTHR12558:SF13">
    <property type="entry name" value="CELL DIVISION CYCLE PROTEIN 27 HOMOLOG"/>
    <property type="match status" value="1"/>
</dbReference>
<evidence type="ECO:0000256" key="2">
    <source>
        <dbReference type="ARBA" id="ARBA00022803"/>
    </source>
</evidence>
<proteinExistence type="predicted"/>
<dbReference type="RefSeq" id="WP_107989542.1">
    <property type="nucleotide sequence ID" value="NZ_QAYG01000002.1"/>
</dbReference>
<dbReference type="SUPFAM" id="SSF48452">
    <property type="entry name" value="TPR-like"/>
    <property type="match status" value="2"/>
</dbReference>
<keyword evidence="1" id="KW-0677">Repeat</keyword>